<comment type="caution">
    <text evidence="1">The sequence shown here is derived from an EMBL/GenBank/DDBJ whole genome shotgun (WGS) entry which is preliminary data.</text>
</comment>
<dbReference type="InterPro" id="IPR011990">
    <property type="entry name" value="TPR-like_helical_dom_sf"/>
</dbReference>
<dbReference type="Pfam" id="PF01535">
    <property type="entry name" value="PPR"/>
    <property type="match status" value="1"/>
</dbReference>
<reference evidence="1 2" key="1">
    <citation type="journal article" date="2014" name="BMC Genomics">
        <title>Genome and secretome analysis of the hemibiotrophic fungal pathogen, Moniliophthora roreri, which causes frosty pod rot disease of cacao: mechanisms of the biotrophic and necrotrophic phases.</title>
        <authorList>
            <person name="Meinhardt L.W."/>
            <person name="Costa G.G.L."/>
            <person name="Thomazella D.P.T."/>
            <person name="Teixeira P.J.P.L."/>
            <person name="Carazzolle M.F."/>
            <person name="Schuster S.C."/>
            <person name="Carlson J.E."/>
            <person name="Guiltinan M.J."/>
            <person name="Mieczkowski P."/>
            <person name="Farmer A."/>
            <person name="Ramaraj T."/>
            <person name="Crozier J."/>
            <person name="Davis R.E."/>
            <person name="Shao J."/>
            <person name="Melnick R.L."/>
            <person name="Pereira G.A.G."/>
            <person name="Bailey B.A."/>
        </authorList>
    </citation>
    <scope>NUCLEOTIDE SEQUENCE [LARGE SCALE GENOMIC DNA]</scope>
    <source>
        <strain evidence="1 2">MCA 2997</strain>
    </source>
</reference>
<name>V2WS07_MONRO</name>
<organism evidence="1 2">
    <name type="scientific">Moniliophthora roreri (strain MCA 2997)</name>
    <name type="common">Cocoa frosty pod rot fungus</name>
    <name type="synonym">Crinipellis roreri</name>
    <dbReference type="NCBI Taxonomy" id="1381753"/>
    <lineage>
        <taxon>Eukaryota</taxon>
        <taxon>Fungi</taxon>
        <taxon>Dikarya</taxon>
        <taxon>Basidiomycota</taxon>
        <taxon>Agaricomycotina</taxon>
        <taxon>Agaricomycetes</taxon>
        <taxon>Agaricomycetidae</taxon>
        <taxon>Agaricales</taxon>
        <taxon>Marasmiineae</taxon>
        <taxon>Marasmiaceae</taxon>
        <taxon>Moniliophthora</taxon>
    </lineage>
</organism>
<evidence type="ECO:0000313" key="2">
    <source>
        <dbReference type="Proteomes" id="UP000017559"/>
    </source>
</evidence>
<evidence type="ECO:0000313" key="1">
    <source>
        <dbReference type="EMBL" id="ESK83020.1"/>
    </source>
</evidence>
<dbReference type="KEGG" id="mrr:Moror_11754"/>
<keyword evidence="2" id="KW-1185">Reference proteome</keyword>
<evidence type="ECO:0008006" key="3">
    <source>
        <dbReference type="Google" id="ProtNLM"/>
    </source>
</evidence>
<dbReference type="NCBIfam" id="TIGR00756">
    <property type="entry name" value="PPR"/>
    <property type="match status" value="1"/>
</dbReference>
<dbReference type="EMBL" id="AWSO01001713">
    <property type="protein sequence ID" value="ESK83020.1"/>
    <property type="molecule type" value="Genomic_DNA"/>
</dbReference>
<dbReference type="STRING" id="1381753.V2WS07"/>
<dbReference type="HOGENOM" id="CLU_377286_0_0_1"/>
<dbReference type="Gene3D" id="1.25.40.10">
    <property type="entry name" value="Tetratricopeptide repeat domain"/>
    <property type="match status" value="1"/>
</dbReference>
<accession>V2WS07</accession>
<dbReference type="AlphaFoldDB" id="V2WS07"/>
<proteinExistence type="predicted"/>
<gene>
    <name evidence="1" type="ORF">Moror_11754</name>
</gene>
<sequence length="588" mass="66085">MRKALISSTFRTLVGSRITLRPHYRWASTRAASASEISVGERRVEEPYTPQKPSGLISSVEKFILFAPTEKQSSAQSFIHRRLSESRYRQIPSRHVIFENLISLLIYHRRFREAVTVYQRMRKEGFPSSQRTNANMIAIGIANQSITTGQAIDALERIFMDKNGFSEDDFVLFLSVLKDLELPPHSQVHLIRRFIHRRGAEYTPPRKIVNLLAGILAKDGKISEALDVIARYESKDTSDVHTTAEEIEPENTDILRSHSYVAILTSLDTLDPLSSDTAVDRILTTLRQSSIAFDNSLFTALITHYATKRDVRKTAKLYGALVQAKEYGIVSPSLGVYRALFKLMARRFSIHERERRLLRPRHVFADMYRYALSTSTTRTADEQHPAEVPSTLNLALNAFISRRDYAGAVVVLETFITMGIPAHRKTYSIVVKHLLDRVRRDGGVWGERLFGFGRQNQRTTEPEEQRRIEALLRFSQIPGLVPTPGARRTRGHVPTAAIINGTASIPPGVMLSVRVLQRMLKRAMLARLEEVEARLLTEALAEQEGVVAAELKAEAGLSEKTSMIAKLISDAKQVMLPAPSESEGSSGT</sequence>
<dbReference type="OrthoDB" id="185373at2759"/>
<dbReference type="Proteomes" id="UP000017559">
    <property type="component" value="Unassembled WGS sequence"/>
</dbReference>
<dbReference type="InterPro" id="IPR002885">
    <property type="entry name" value="PPR_rpt"/>
</dbReference>
<protein>
    <recommendedName>
        <fullName evidence="3">Pentatricopeptide repeat protein</fullName>
    </recommendedName>
</protein>